<comment type="caution">
    <text evidence="10">The sequence shown here is derived from an EMBL/GenBank/DDBJ whole genome shotgun (WGS) entry which is preliminary data.</text>
</comment>
<keyword evidence="5" id="KW-0472">Membrane</keyword>
<keyword evidence="11" id="KW-1185">Reference proteome</keyword>
<name>A0ABS4HZT1_9BACL</name>
<accession>A0ABS4HZT1</accession>
<dbReference type="Proteomes" id="UP001519344">
    <property type="component" value="Unassembled WGS sequence"/>
</dbReference>
<dbReference type="PROSITE" id="PS51257">
    <property type="entry name" value="PROKAR_LIPOPROTEIN"/>
    <property type="match status" value="1"/>
</dbReference>
<sequence length="355" mass="40600">MTRQLNTIILLFTCALLLTGCWDIKDVNHRVLPVVMGISYGETKKYRVHIQFPLPVTRGSKSKVYYKEADTISKALTDIDTDIEAGIDFMHLQLVMFDRKVAEEGIKEEIAYIMRSQRMPTKALIAITSEDMGIFLNRTGKAIQTDFSSLINFFNQNAGWSPEINLAYLWDTFGAIHSDTEDITIPILRSGKSTMLEFLGSAVMSKDKMTGEISKEQSLLVNLFEELFQGSVVQVTHQASVLIVKCNNKIRTSWRNQEPVLQMQMQISLHLIENNGDLDTRQLETAFSNDMVNNYKDLFKQLKTKKADALGTGEYFRSKMSFDKLKDWRETYYPNLITEIKINSRITNTGDIEDK</sequence>
<feature type="domain" description="Spore germination protein N-terminal" evidence="9">
    <location>
        <begin position="23"/>
        <end position="189"/>
    </location>
</feature>
<dbReference type="InterPro" id="IPR038501">
    <property type="entry name" value="Spore_GerAC_C_sf"/>
</dbReference>
<dbReference type="RefSeq" id="WP_209855923.1">
    <property type="nucleotide sequence ID" value="NZ_JAGGKV010000008.1"/>
</dbReference>
<dbReference type="InterPro" id="IPR008844">
    <property type="entry name" value="Spore_GerAC-like"/>
</dbReference>
<dbReference type="InterPro" id="IPR057336">
    <property type="entry name" value="GerAC_N"/>
</dbReference>
<evidence type="ECO:0000259" key="8">
    <source>
        <dbReference type="Pfam" id="PF05504"/>
    </source>
</evidence>
<evidence type="ECO:0000313" key="10">
    <source>
        <dbReference type="EMBL" id="MBP1964167.1"/>
    </source>
</evidence>
<gene>
    <name evidence="10" type="ORF">J2Z65_003390</name>
</gene>
<keyword evidence="4" id="KW-0732">Signal</keyword>
<feature type="domain" description="Spore germination GerAC-like C-terminal" evidence="8">
    <location>
        <begin position="200"/>
        <end position="350"/>
    </location>
</feature>
<dbReference type="Pfam" id="PF05504">
    <property type="entry name" value="Spore_GerAC"/>
    <property type="match status" value="1"/>
</dbReference>
<reference evidence="10 11" key="1">
    <citation type="submission" date="2021-03" db="EMBL/GenBank/DDBJ databases">
        <title>Genomic Encyclopedia of Type Strains, Phase IV (KMG-IV): sequencing the most valuable type-strain genomes for metagenomic binning, comparative biology and taxonomic classification.</title>
        <authorList>
            <person name="Goeker M."/>
        </authorList>
    </citation>
    <scope>NUCLEOTIDE SEQUENCE [LARGE SCALE GENOMIC DNA]</scope>
    <source>
        <strain evidence="10 11">DSM 24950</strain>
    </source>
</reference>
<dbReference type="Pfam" id="PF25198">
    <property type="entry name" value="Spore_GerAC_N"/>
    <property type="match status" value="1"/>
</dbReference>
<evidence type="ECO:0000256" key="3">
    <source>
        <dbReference type="ARBA" id="ARBA00022544"/>
    </source>
</evidence>
<evidence type="ECO:0000256" key="7">
    <source>
        <dbReference type="ARBA" id="ARBA00023288"/>
    </source>
</evidence>
<evidence type="ECO:0000256" key="6">
    <source>
        <dbReference type="ARBA" id="ARBA00023139"/>
    </source>
</evidence>
<dbReference type="InterPro" id="IPR046953">
    <property type="entry name" value="Spore_GerAC-like_C"/>
</dbReference>
<dbReference type="PANTHER" id="PTHR35789">
    <property type="entry name" value="SPORE GERMINATION PROTEIN B3"/>
    <property type="match status" value="1"/>
</dbReference>
<dbReference type="EMBL" id="JAGGKV010000008">
    <property type="protein sequence ID" value="MBP1964167.1"/>
    <property type="molecule type" value="Genomic_DNA"/>
</dbReference>
<keyword evidence="3" id="KW-0309">Germination</keyword>
<evidence type="ECO:0000256" key="5">
    <source>
        <dbReference type="ARBA" id="ARBA00023136"/>
    </source>
</evidence>
<comment type="similarity">
    <text evidence="2">Belongs to the GerABKC lipoprotein family.</text>
</comment>
<evidence type="ECO:0000256" key="1">
    <source>
        <dbReference type="ARBA" id="ARBA00004635"/>
    </source>
</evidence>
<evidence type="ECO:0000256" key="2">
    <source>
        <dbReference type="ARBA" id="ARBA00007886"/>
    </source>
</evidence>
<evidence type="ECO:0000256" key="4">
    <source>
        <dbReference type="ARBA" id="ARBA00022729"/>
    </source>
</evidence>
<evidence type="ECO:0000313" key="11">
    <source>
        <dbReference type="Proteomes" id="UP001519344"/>
    </source>
</evidence>
<comment type="subcellular location">
    <subcellularLocation>
        <location evidence="1">Membrane</location>
        <topology evidence="1">Lipid-anchor</topology>
    </subcellularLocation>
</comment>
<protein>
    <submittedName>
        <fullName evidence="10">Ger(X)C family germination protein</fullName>
    </submittedName>
</protein>
<evidence type="ECO:0000259" key="9">
    <source>
        <dbReference type="Pfam" id="PF25198"/>
    </source>
</evidence>
<proteinExistence type="inferred from homology"/>
<dbReference type="PANTHER" id="PTHR35789:SF1">
    <property type="entry name" value="SPORE GERMINATION PROTEIN B3"/>
    <property type="match status" value="1"/>
</dbReference>
<dbReference type="Gene3D" id="3.30.300.210">
    <property type="entry name" value="Nutrient germinant receptor protein C, domain 3"/>
    <property type="match status" value="1"/>
</dbReference>
<dbReference type="NCBIfam" id="TIGR02887">
    <property type="entry name" value="spore_ger_x_C"/>
    <property type="match status" value="1"/>
</dbReference>
<keyword evidence="6" id="KW-0564">Palmitate</keyword>
<keyword evidence="7" id="KW-0449">Lipoprotein</keyword>
<organism evidence="10 11">
    <name type="scientific">Paenibacillus aceris</name>
    <dbReference type="NCBI Taxonomy" id="869555"/>
    <lineage>
        <taxon>Bacteria</taxon>
        <taxon>Bacillati</taxon>
        <taxon>Bacillota</taxon>
        <taxon>Bacilli</taxon>
        <taxon>Bacillales</taxon>
        <taxon>Paenibacillaceae</taxon>
        <taxon>Paenibacillus</taxon>
    </lineage>
</organism>